<feature type="transmembrane region" description="Helical" evidence="5">
    <location>
        <begin position="185"/>
        <end position="202"/>
    </location>
</feature>
<feature type="transmembrane region" description="Helical" evidence="5">
    <location>
        <begin position="104"/>
        <end position="126"/>
    </location>
</feature>
<feature type="transmembrane region" description="Helical" evidence="5">
    <location>
        <begin position="249"/>
        <end position="268"/>
    </location>
</feature>
<comment type="subcellular location">
    <subcellularLocation>
        <location evidence="1">Membrane</location>
        <topology evidence="1">Multi-pass membrane protein</topology>
    </subcellularLocation>
</comment>
<sequence length="306" mass="33077">MFGLSHDVLLGIVLAVMLVVSISVDFIFHKGEDMKSAAIWSVFWVGCGIVVGGFVYLIFGVDGASQYFAGYALEKALSMDNLIVFIAIFSYFGIKSAGDQHKVLLWGIAGAIVFRGIFVAVGGSLFNADAQIAFLGHTIQLHTLISVLFGLVVAYSAIAMLRSGDEADEDVDYSQKWYNKVAKRWFPRAGVLVFAGITVELSDVLFSFDSVPTVIAVTKEPMIIYAAMLSAILGLRALFFVIKALVDRLWLLEKFVIAILFFVAAKLVTEPFGLHISPLVSVVIVLGTLAAGVIASLAIKNPEAQQ</sequence>
<accession>A0A5P8D782</accession>
<evidence type="ECO:0000256" key="3">
    <source>
        <dbReference type="ARBA" id="ARBA00022989"/>
    </source>
</evidence>
<keyword evidence="2 5" id="KW-0812">Transmembrane</keyword>
<organism evidence="6 7">
    <name type="scientific">Pectobacterium phage Wc4</name>
    <dbReference type="NCBI Taxonomy" id="2652428"/>
    <lineage>
        <taxon>Viruses</taxon>
        <taxon>Duplodnaviria</taxon>
        <taxon>Heunggongvirae</taxon>
        <taxon>Uroviricota</taxon>
        <taxon>Caudoviricetes</taxon>
        <taxon>Andersonviridae</taxon>
        <taxon>Andersonviridae incertae sedis</taxon>
        <taxon>Arnovirus</taxon>
        <taxon>Arnovirus Wc4</taxon>
    </lineage>
</organism>
<keyword evidence="4 5" id="KW-0472">Membrane</keyword>
<evidence type="ECO:0000256" key="2">
    <source>
        <dbReference type="ARBA" id="ARBA00022692"/>
    </source>
</evidence>
<name>A0A5P8D782_9CAUD</name>
<dbReference type="Pfam" id="PF03741">
    <property type="entry name" value="TerC"/>
    <property type="match status" value="1"/>
</dbReference>
<keyword evidence="3 5" id="KW-1133">Transmembrane helix</keyword>
<evidence type="ECO:0000256" key="4">
    <source>
        <dbReference type="ARBA" id="ARBA00023136"/>
    </source>
</evidence>
<evidence type="ECO:0000256" key="1">
    <source>
        <dbReference type="ARBA" id="ARBA00004141"/>
    </source>
</evidence>
<feature type="transmembrane region" description="Helical" evidence="5">
    <location>
        <begin position="132"/>
        <end position="155"/>
    </location>
</feature>
<feature type="transmembrane region" description="Helical" evidence="5">
    <location>
        <begin position="6"/>
        <end position="28"/>
    </location>
</feature>
<dbReference type="PANTHER" id="PTHR30238">
    <property type="entry name" value="MEMBRANE BOUND PREDICTED REDOX MODULATOR"/>
    <property type="match status" value="1"/>
</dbReference>
<dbReference type="GO" id="GO:0016020">
    <property type="term" value="C:membrane"/>
    <property type="evidence" value="ECO:0007669"/>
    <property type="project" value="UniProtKB-SubCell"/>
</dbReference>
<reference evidence="6 7" key="1">
    <citation type="submission" date="2019-08" db="EMBL/GenBank/DDBJ databases">
        <title>Six bacteriophages against potato bacterial diseases.</title>
        <authorList>
            <person name="Zhang X."/>
            <person name="Kering K."/>
        </authorList>
    </citation>
    <scope>NUCLEOTIDE SEQUENCE [LARGE SCALE GENOMIC DNA]</scope>
</reference>
<evidence type="ECO:0000256" key="5">
    <source>
        <dbReference type="SAM" id="Phobius"/>
    </source>
</evidence>
<feature type="transmembrane region" description="Helical" evidence="5">
    <location>
        <begin position="222"/>
        <end position="242"/>
    </location>
</feature>
<feature type="transmembrane region" description="Helical" evidence="5">
    <location>
        <begin position="71"/>
        <end position="92"/>
    </location>
</feature>
<evidence type="ECO:0000313" key="7">
    <source>
        <dbReference type="Proteomes" id="UP000326781"/>
    </source>
</evidence>
<feature type="transmembrane region" description="Helical" evidence="5">
    <location>
        <begin position="274"/>
        <end position="299"/>
    </location>
</feature>
<evidence type="ECO:0008006" key="8">
    <source>
        <dbReference type="Google" id="ProtNLM"/>
    </source>
</evidence>
<dbReference type="PANTHER" id="PTHR30238:SF0">
    <property type="entry name" value="THYLAKOID MEMBRANE PROTEIN TERC, CHLOROPLASTIC"/>
    <property type="match status" value="1"/>
</dbReference>
<dbReference type="EMBL" id="MN270891">
    <property type="protein sequence ID" value="QFP93890.1"/>
    <property type="molecule type" value="Genomic_DNA"/>
</dbReference>
<dbReference type="Proteomes" id="UP000326781">
    <property type="component" value="Segment"/>
</dbReference>
<evidence type="ECO:0000313" key="6">
    <source>
        <dbReference type="EMBL" id="QFP93890.1"/>
    </source>
</evidence>
<proteinExistence type="predicted"/>
<keyword evidence="7" id="KW-1185">Reference proteome</keyword>
<protein>
    <recommendedName>
        <fullName evidence="8">Integral membrane protein</fullName>
    </recommendedName>
</protein>
<feature type="transmembrane region" description="Helical" evidence="5">
    <location>
        <begin position="37"/>
        <end position="59"/>
    </location>
</feature>
<dbReference type="InterPro" id="IPR005496">
    <property type="entry name" value="Integral_membrane_TerC"/>
</dbReference>